<feature type="transmembrane region" description="Helical" evidence="1">
    <location>
        <begin position="514"/>
        <end position="532"/>
    </location>
</feature>
<dbReference type="AlphaFoldDB" id="A0A9Q4IUY9"/>
<comment type="caution">
    <text evidence="4">The sequence shown here is derived from an EMBL/GenBank/DDBJ whole genome shotgun (WGS) entry which is preliminary data.</text>
</comment>
<dbReference type="Pfam" id="PF01757">
    <property type="entry name" value="Acyl_transf_3"/>
    <property type="match status" value="1"/>
</dbReference>
<dbReference type="CDD" id="cd00761">
    <property type="entry name" value="Glyco_tranf_GTA_type"/>
    <property type="match status" value="1"/>
</dbReference>
<dbReference type="GO" id="GO:0016747">
    <property type="term" value="F:acyltransferase activity, transferring groups other than amino-acyl groups"/>
    <property type="evidence" value="ECO:0007669"/>
    <property type="project" value="InterPro"/>
</dbReference>
<keyword evidence="1" id="KW-0812">Transmembrane</keyword>
<protein>
    <submittedName>
        <fullName evidence="4">Glycosyltransferase</fullName>
        <ecNumber evidence="4">2.4.-.-</ecNumber>
    </submittedName>
</protein>
<dbReference type="Pfam" id="PF00535">
    <property type="entry name" value="Glycos_transf_2"/>
    <property type="match status" value="1"/>
</dbReference>
<feature type="domain" description="Glycosyltransferase 2-like" evidence="2">
    <location>
        <begin position="3"/>
        <end position="158"/>
    </location>
</feature>
<organism evidence="4 5">
    <name type="scientific">Bacteroides fragilis</name>
    <dbReference type="NCBI Taxonomy" id="817"/>
    <lineage>
        <taxon>Bacteria</taxon>
        <taxon>Pseudomonadati</taxon>
        <taxon>Bacteroidota</taxon>
        <taxon>Bacteroidia</taxon>
        <taxon>Bacteroidales</taxon>
        <taxon>Bacteroidaceae</taxon>
        <taxon>Bacteroides</taxon>
    </lineage>
</organism>
<feature type="domain" description="Acyltransferase 3" evidence="3">
    <location>
        <begin position="353"/>
        <end position="563"/>
    </location>
</feature>
<dbReference type="EC" id="2.4.-.-" evidence="4"/>
<proteinExistence type="predicted"/>
<sequence length="566" mass="64670">MISVVIPLYNKAHTIVNTLSTVINQIYTDFEIVIVNDGSTDNGVNTIVQHFSDPRIRIINQPNAGVSAARNRGVQESIYQYIAFLDADDEWHPDYLSIMAKTILQYPNAALYCSGGIVHNADGSENYRIAKKYINYIGVINFFENPFQFAHTSGTVINKFFFKKTSGSPANMKCLEDFALFVQLALLGDFIYIGLPISKYIGGVPGQITAASGEKLFSFLPSINLYYNLIYQKWKESHNNNNIFKHYIKYDIRHRFKGYVKQEKYNDYFLRNLDTSLIKDFTAFELYLYRHRKVKAAILWINLTKVIWRLHKYPIVGEKVNIHQIPYQISKMVKSNTDTNMSKPSTYMSTKRIIWIDIVKGCLLVFICCSHFGALPQSIALLTKPTATYWVPLFFFLSGYLFHGNNNFSEYIQKKVRTLLLPYIAFSLIFIIIDWNTYISSVPQIKANLYSIFVAGTGSEKAPPLWFVIVLYIASIFSFPIINFAKTLKSKIITIFLLSIGAYIMSERDIKLPLMLHVLPSAIIYICIGQYVKAFTDMSSRKPSTYITTATLALTVGLILDFSLLI</sequence>
<dbReference type="SUPFAM" id="SSF53448">
    <property type="entry name" value="Nucleotide-diphospho-sugar transferases"/>
    <property type="match status" value="1"/>
</dbReference>
<dbReference type="InterPro" id="IPR002656">
    <property type="entry name" value="Acyl_transf_3_dom"/>
</dbReference>
<dbReference type="PANTHER" id="PTHR22916:SF3">
    <property type="entry name" value="UDP-GLCNAC:BETAGAL BETA-1,3-N-ACETYLGLUCOSAMINYLTRANSFERASE-LIKE PROTEIN 1"/>
    <property type="match status" value="1"/>
</dbReference>
<reference evidence="4" key="1">
    <citation type="submission" date="2022-12" db="EMBL/GenBank/DDBJ databases">
        <title>Development of a Multilocus Sequence Typing Scheme for Bacteroides fragilis Based on Whole Genome Sequencing Data and Clinical Application.</title>
        <authorList>
            <person name="Nielsen F.D."/>
            <person name="Justesen U.S."/>
        </authorList>
    </citation>
    <scope>NUCLEOTIDE SEQUENCE</scope>
    <source>
        <strain evidence="4">BF_BC_VIB_DK_2012_57</strain>
    </source>
</reference>
<feature type="transmembrane region" description="Helical" evidence="1">
    <location>
        <begin position="465"/>
        <end position="485"/>
    </location>
</feature>
<dbReference type="RefSeq" id="WP_269104205.1">
    <property type="nucleotide sequence ID" value="NZ_JAPUAV010000015.1"/>
</dbReference>
<dbReference type="Proteomes" id="UP001078742">
    <property type="component" value="Unassembled WGS sequence"/>
</dbReference>
<feature type="transmembrane region" description="Helical" evidence="1">
    <location>
        <begin position="416"/>
        <end position="433"/>
    </location>
</feature>
<evidence type="ECO:0000259" key="3">
    <source>
        <dbReference type="Pfam" id="PF01757"/>
    </source>
</evidence>
<gene>
    <name evidence="4" type="ORF">O1420_17850</name>
</gene>
<dbReference type="Gene3D" id="3.90.550.10">
    <property type="entry name" value="Spore Coat Polysaccharide Biosynthesis Protein SpsA, Chain A"/>
    <property type="match status" value="1"/>
</dbReference>
<feature type="transmembrane region" description="Helical" evidence="1">
    <location>
        <begin position="387"/>
        <end position="404"/>
    </location>
</feature>
<keyword evidence="4" id="KW-0328">Glycosyltransferase</keyword>
<evidence type="ECO:0000256" key="1">
    <source>
        <dbReference type="SAM" id="Phobius"/>
    </source>
</evidence>
<dbReference type="EMBL" id="JAPUAV010000015">
    <property type="protein sequence ID" value="MCZ2573238.1"/>
    <property type="molecule type" value="Genomic_DNA"/>
</dbReference>
<keyword evidence="1" id="KW-0472">Membrane</keyword>
<name>A0A9Q4IUY9_BACFG</name>
<dbReference type="InterPro" id="IPR001173">
    <property type="entry name" value="Glyco_trans_2-like"/>
</dbReference>
<accession>A0A9Q4IUY9</accession>
<feature type="transmembrane region" description="Helical" evidence="1">
    <location>
        <begin position="544"/>
        <end position="565"/>
    </location>
</feature>
<dbReference type="PANTHER" id="PTHR22916">
    <property type="entry name" value="GLYCOSYLTRANSFERASE"/>
    <property type="match status" value="1"/>
</dbReference>
<keyword evidence="4" id="KW-0808">Transferase</keyword>
<dbReference type="GO" id="GO:0016758">
    <property type="term" value="F:hexosyltransferase activity"/>
    <property type="evidence" value="ECO:0007669"/>
    <property type="project" value="UniProtKB-ARBA"/>
</dbReference>
<keyword evidence="1" id="KW-1133">Transmembrane helix</keyword>
<feature type="transmembrane region" description="Helical" evidence="1">
    <location>
        <begin position="353"/>
        <end position="375"/>
    </location>
</feature>
<evidence type="ECO:0000313" key="5">
    <source>
        <dbReference type="Proteomes" id="UP001078742"/>
    </source>
</evidence>
<dbReference type="InterPro" id="IPR029044">
    <property type="entry name" value="Nucleotide-diphossugar_trans"/>
</dbReference>
<evidence type="ECO:0000259" key="2">
    <source>
        <dbReference type="Pfam" id="PF00535"/>
    </source>
</evidence>
<evidence type="ECO:0000313" key="4">
    <source>
        <dbReference type="EMBL" id="MCZ2573238.1"/>
    </source>
</evidence>